<accession>A0ABT0DUL0</accession>
<keyword evidence="2" id="KW-1185">Reference proteome</keyword>
<evidence type="ECO:0000313" key="2">
    <source>
        <dbReference type="Proteomes" id="UP001203512"/>
    </source>
</evidence>
<gene>
    <name evidence="1" type="ORF">MU848_04280</name>
</gene>
<evidence type="ECO:0000313" key="1">
    <source>
        <dbReference type="EMBL" id="MCK0530800.1"/>
    </source>
</evidence>
<reference evidence="1 2" key="1">
    <citation type="submission" date="2022-04" db="EMBL/GenBank/DDBJ databases">
        <authorList>
            <person name="Huq M.A."/>
        </authorList>
    </citation>
    <scope>NUCLEOTIDE SEQUENCE [LARGE SCALE GENOMIC DNA]</scope>
    <source>
        <strain evidence="1 2">MAH-33</strain>
    </source>
</reference>
<dbReference type="Proteomes" id="UP001203512">
    <property type="component" value="Unassembled WGS sequence"/>
</dbReference>
<proteinExistence type="predicted"/>
<name>A0ABT0DUL0_9SPHN</name>
<comment type="caution">
    <text evidence="1">The sequence shown here is derived from an EMBL/GenBank/DDBJ whole genome shotgun (WGS) entry which is preliminary data.</text>
</comment>
<protein>
    <submittedName>
        <fullName evidence="1">Uncharacterized protein</fullName>
    </submittedName>
</protein>
<organism evidence="1 2">
    <name type="scientific">Sphingobium agri</name>
    <dbReference type="NCBI Taxonomy" id="2933566"/>
    <lineage>
        <taxon>Bacteria</taxon>
        <taxon>Pseudomonadati</taxon>
        <taxon>Pseudomonadota</taxon>
        <taxon>Alphaproteobacteria</taxon>
        <taxon>Sphingomonadales</taxon>
        <taxon>Sphingomonadaceae</taxon>
        <taxon>Sphingobium</taxon>
    </lineage>
</organism>
<dbReference type="EMBL" id="JALKHS010000006">
    <property type="protein sequence ID" value="MCK0530800.1"/>
    <property type="molecule type" value="Genomic_DNA"/>
</dbReference>
<sequence length="52" mass="5803">MDQLFRKIRFLGYIMMDPNRALAPTGAVSDQFKRFVSAMLLSSSLAPIIGAR</sequence>